<keyword evidence="9" id="KW-0444">Lipid biosynthesis</keyword>
<evidence type="ECO:0000256" key="9">
    <source>
        <dbReference type="ARBA" id="ARBA00022516"/>
    </source>
</evidence>
<keyword evidence="12 18" id="KW-0548">Nucleotidyltransferase</keyword>
<organism evidence="20 21">
    <name type="scientific">Sulfuriferula multivorans</name>
    <dbReference type="NCBI Taxonomy" id="1559896"/>
    <lineage>
        <taxon>Bacteria</taxon>
        <taxon>Pseudomonadati</taxon>
        <taxon>Pseudomonadota</taxon>
        <taxon>Betaproteobacteria</taxon>
        <taxon>Nitrosomonadales</taxon>
        <taxon>Sulfuricellaceae</taxon>
        <taxon>Sulfuriferula</taxon>
    </lineage>
</organism>
<feature type="transmembrane region" description="Helical" evidence="19">
    <location>
        <begin position="81"/>
        <end position="103"/>
    </location>
</feature>
<evidence type="ECO:0000256" key="14">
    <source>
        <dbReference type="ARBA" id="ARBA00023098"/>
    </source>
</evidence>
<dbReference type="Proteomes" id="UP000483432">
    <property type="component" value="Unassembled WGS sequence"/>
</dbReference>
<keyword evidence="13 19" id="KW-1133">Transmembrane helix</keyword>
<evidence type="ECO:0000256" key="7">
    <source>
        <dbReference type="ARBA" id="ARBA00019373"/>
    </source>
</evidence>
<keyword evidence="16" id="KW-0594">Phospholipid biosynthesis</keyword>
<keyword evidence="14" id="KW-0443">Lipid metabolism</keyword>
<evidence type="ECO:0000256" key="8">
    <source>
        <dbReference type="ARBA" id="ARBA00022475"/>
    </source>
</evidence>
<comment type="subcellular location">
    <subcellularLocation>
        <location evidence="2">Cell membrane</location>
        <topology evidence="2">Multi-pass membrane protein</topology>
    </subcellularLocation>
</comment>
<dbReference type="PANTHER" id="PTHR46382">
    <property type="entry name" value="PHOSPHATIDATE CYTIDYLYLTRANSFERASE"/>
    <property type="match status" value="1"/>
</dbReference>
<comment type="pathway">
    <text evidence="4">Lipid metabolism.</text>
</comment>
<evidence type="ECO:0000256" key="13">
    <source>
        <dbReference type="ARBA" id="ARBA00022989"/>
    </source>
</evidence>
<dbReference type="Pfam" id="PF01148">
    <property type="entry name" value="CTP_transf_1"/>
    <property type="match status" value="1"/>
</dbReference>
<evidence type="ECO:0000256" key="3">
    <source>
        <dbReference type="ARBA" id="ARBA00005119"/>
    </source>
</evidence>
<feature type="transmembrane region" description="Helical" evidence="19">
    <location>
        <begin position="110"/>
        <end position="131"/>
    </location>
</feature>
<comment type="caution">
    <text evidence="20">The sequence shown here is derived from an EMBL/GenBank/DDBJ whole genome shotgun (WGS) entry which is preliminary data.</text>
</comment>
<evidence type="ECO:0000256" key="15">
    <source>
        <dbReference type="ARBA" id="ARBA00023136"/>
    </source>
</evidence>
<dbReference type="GO" id="GO:0004605">
    <property type="term" value="F:phosphatidate cytidylyltransferase activity"/>
    <property type="evidence" value="ECO:0007669"/>
    <property type="project" value="UniProtKB-EC"/>
</dbReference>
<accession>A0A7C9KA76</accession>
<evidence type="ECO:0000256" key="4">
    <source>
        <dbReference type="ARBA" id="ARBA00005189"/>
    </source>
</evidence>
<dbReference type="GO" id="GO:0005886">
    <property type="term" value="C:plasma membrane"/>
    <property type="evidence" value="ECO:0007669"/>
    <property type="project" value="UniProtKB-SubCell"/>
</dbReference>
<feature type="transmembrane region" description="Helical" evidence="19">
    <location>
        <begin position="58"/>
        <end position="75"/>
    </location>
</feature>
<dbReference type="EC" id="2.7.7.41" evidence="6 18"/>
<gene>
    <name evidence="20" type="ORF">GZ085_09660</name>
</gene>
<feature type="transmembrane region" description="Helical" evidence="19">
    <location>
        <begin position="137"/>
        <end position="156"/>
    </location>
</feature>
<keyword evidence="17" id="KW-1208">Phospholipid metabolism</keyword>
<reference evidence="20 21" key="1">
    <citation type="submission" date="2019-09" db="EMBL/GenBank/DDBJ databases">
        <title>H2 Metabolism Revealed by Metagenomic Analysis in Subglacial Sediment of East Antarctica.</title>
        <authorList>
            <person name="Yang Z."/>
            <person name="Zhang Y."/>
            <person name="Lv Y."/>
            <person name="Yan W."/>
            <person name="Xiao X."/>
            <person name="Sun B."/>
            <person name="Ma H."/>
        </authorList>
    </citation>
    <scope>NUCLEOTIDE SEQUENCE [LARGE SCALE GENOMIC DNA]</scope>
    <source>
        <strain evidence="20">Bin2_2</strain>
    </source>
</reference>
<feature type="transmembrane region" description="Helical" evidence="19">
    <location>
        <begin position="201"/>
        <end position="220"/>
    </location>
</feature>
<proteinExistence type="inferred from homology"/>
<comment type="similarity">
    <text evidence="5 18">Belongs to the CDS family.</text>
</comment>
<evidence type="ECO:0000256" key="17">
    <source>
        <dbReference type="ARBA" id="ARBA00023264"/>
    </source>
</evidence>
<evidence type="ECO:0000256" key="18">
    <source>
        <dbReference type="RuleBase" id="RU003938"/>
    </source>
</evidence>
<name>A0A7C9KA76_9PROT</name>
<evidence type="ECO:0000256" key="11">
    <source>
        <dbReference type="ARBA" id="ARBA00022692"/>
    </source>
</evidence>
<evidence type="ECO:0000256" key="6">
    <source>
        <dbReference type="ARBA" id="ARBA00012487"/>
    </source>
</evidence>
<evidence type="ECO:0000256" key="2">
    <source>
        <dbReference type="ARBA" id="ARBA00004651"/>
    </source>
</evidence>
<dbReference type="InterPro" id="IPR000374">
    <property type="entry name" value="PC_trans"/>
</dbReference>
<evidence type="ECO:0000256" key="16">
    <source>
        <dbReference type="ARBA" id="ARBA00023209"/>
    </source>
</evidence>
<keyword evidence="11 18" id="KW-0812">Transmembrane</keyword>
<evidence type="ECO:0000256" key="1">
    <source>
        <dbReference type="ARBA" id="ARBA00001698"/>
    </source>
</evidence>
<evidence type="ECO:0000256" key="12">
    <source>
        <dbReference type="ARBA" id="ARBA00022695"/>
    </source>
</evidence>
<comment type="pathway">
    <text evidence="3 18">Phospholipid metabolism; CDP-diacylglycerol biosynthesis; CDP-diacylglycerol from sn-glycerol 3-phosphate: step 3/3.</text>
</comment>
<keyword evidence="10 18" id="KW-0808">Transferase</keyword>
<dbReference type="EMBL" id="JAAFGW010000140">
    <property type="protein sequence ID" value="NDP48635.1"/>
    <property type="molecule type" value="Genomic_DNA"/>
</dbReference>
<keyword evidence="8" id="KW-1003">Cell membrane</keyword>
<evidence type="ECO:0000256" key="19">
    <source>
        <dbReference type="SAM" id="Phobius"/>
    </source>
</evidence>
<feature type="transmembrane region" description="Helical" evidence="19">
    <location>
        <begin position="177"/>
        <end position="195"/>
    </location>
</feature>
<dbReference type="PANTHER" id="PTHR46382:SF1">
    <property type="entry name" value="PHOSPHATIDATE CYTIDYLYLTRANSFERASE"/>
    <property type="match status" value="1"/>
</dbReference>
<evidence type="ECO:0000313" key="21">
    <source>
        <dbReference type="Proteomes" id="UP000483432"/>
    </source>
</evidence>
<evidence type="ECO:0000256" key="10">
    <source>
        <dbReference type="ARBA" id="ARBA00022679"/>
    </source>
</evidence>
<dbReference type="UniPathway" id="UPA00557">
    <property type="reaction ID" value="UER00614"/>
</dbReference>
<dbReference type="AlphaFoldDB" id="A0A7C9KA76"/>
<feature type="transmembrane region" description="Helical" evidence="19">
    <location>
        <begin position="7"/>
        <end position="24"/>
    </location>
</feature>
<keyword evidence="15 19" id="KW-0472">Membrane</keyword>
<dbReference type="GO" id="GO:0016024">
    <property type="term" value="P:CDP-diacylglycerol biosynthetic process"/>
    <property type="evidence" value="ECO:0007669"/>
    <property type="project" value="UniProtKB-UniPathway"/>
</dbReference>
<evidence type="ECO:0000256" key="5">
    <source>
        <dbReference type="ARBA" id="ARBA00010185"/>
    </source>
</evidence>
<comment type="catalytic activity">
    <reaction evidence="1 18">
        <text>a 1,2-diacyl-sn-glycero-3-phosphate + CTP + H(+) = a CDP-1,2-diacyl-sn-glycerol + diphosphate</text>
        <dbReference type="Rhea" id="RHEA:16229"/>
        <dbReference type="ChEBI" id="CHEBI:15378"/>
        <dbReference type="ChEBI" id="CHEBI:33019"/>
        <dbReference type="ChEBI" id="CHEBI:37563"/>
        <dbReference type="ChEBI" id="CHEBI:58332"/>
        <dbReference type="ChEBI" id="CHEBI:58608"/>
        <dbReference type="EC" id="2.7.7.41"/>
    </reaction>
</comment>
<dbReference type="PROSITE" id="PS01315">
    <property type="entry name" value="CDS"/>
    <property type="match status" value="1"/>
</dbReference>
<sequence length="268" mass="29030">MTPLFRRVLTALVMLGVFVSAVFWAPGWVWAALMAVVAGLAAYEWARLSDFPPLSARVYAALLALSALALPYVLAEQWPAFQVGLIVLAMGFWLLVAPLWLLSQWRAQQAFVRALVGVVLIVPTWVALQYLHARGPAVLLGVMAIVWIADTAAYFAGRHFGRRKLAPTISPGKTWEGVAGAWVALALYSGALSLWVGIPLLSLVLMVSGLLYLSVLGDLFESWIKRISGMKDSGTMLPGHGGVLDRIDALTSTLPIAVGMLMWLEYAA</sequence>
<evidence type="ECO:0000313" key="20">
    <source>
        <dbReference type="EMBL" id="NDP48635.1"/>
    </source>
</evidence>
<protein>
    <recommendedName>
        <fullName evidence="7 18">Phosphatidate cytidylyltransferase</fullName>
        <ecNumber evidence="6 18">2.7.7.41</ecNumber>
    </recommendedName>
</protein>